<keyword evidence="4" id="KW-0808">Transferase</keyword>
<evidence type="ECO:0000256" key="7">
    <source>
        <dbReference type="ARBA" id="ARBA00022989"/>
    </source>
</evidence>
<evidence type="ECO:0000256" key="4">
    <source>
        <dbReference type="ARBA" id="ARBA00022679"/>
    </source>
</evidence>
<evidence type="ECO:0000256" key="3">
    <source>
        <dbReference type="ARBA" id="ARBA00022676"/>
    </source>
</evidence>
<evidence type="ECO:0000256" key="6">
    <source>
        <dbReference type="ARBA" id="ARBA00022968"/>
    </source>
</evidence>
<name>A0ABM0JXA0_APLCA</name>
<protein>
    <recommendedName>
        <fullName evidence="10">Hexosyltransferase</fullName>
        <ecNumber evidence="10">2.4.1.-</ecNumber>
    </recommendedName>
</protein>
<evidence type="ECO:0000256" key="2">
    <source>
        <dbReference type="ARBA" id="ARBA00008661"/>
    </source>
</evidence>
<evidence type="ECO:0000256" key="8">
    <source>
        <dbReference type="ARBA" id="ARBA00023034"/>
    </source>
</evidence>
<sequence length="352" mass="40100">MRNSILIRLFTVLSVFAVVMTSLHLMLQMIETGLFSRVDVTKNLLRYKYLMENETFAAAYYGSLDQSKLRRQSGHSSFPRMPPPLPLLRNLSSKVEAFLEEPVINPHPYGYLHNPEMMCGEKHVDILFVIPSAPENVWKRRKVRKSGLGLYSRLKSFKSVSVVFFLGLPDAHKKQANLTQTIVCAEAEKYGDIVQENFTDVYRNIRLKAVSMLRWAATYCSNASYVIRMDDDVAITVNVILSSIKIVGSRYDNFVLGDVKKDWGPSRYAKNKYYVTKAEFANDTYPPFALGGLLGYPLKTVRLLFEASLRVKPLWLDDVYITGLCAPEIDAVLVSDMGFRFRHLKEDVNGLI</sequence>
<keyword evidence="7 10" id="KW-1133">Transmembrane helix</keyword>
<dbReference type="GeneID" id="101861059"/>
<dbReference type="EC" id="2.4.1.-" evidence="10"/>
<keyword evidence="6 10" id="KW-0735">Signal-anchor</keyword>
<keyword evidence="3 10" id="KW-0328">Glycosyltransferase</keyword>
<dbReference type="PANTHER" id="PTHR11214">
    <property type="entry name" value="BETA-1,3-N-ACETYLGLUCOSAMINYLTRANSFERASE"/>
    <property type="match status" value="1"/>
</dbReference>
<dbReference type="Gene3D" id="3.90.550.50">
    <property type="match status" value="1"/>
</dbReference>
<accession>A0ABM0JXA0</accession>
<reference evidence="12" key="1">
    <citation type="submission" date="2025-08" db="UniProtKB">
        <authorList>
            <consortium name="RefSeq"/>
        </authorList>
    </citation>
    <scope>IDENTIFICATION</scope>
</reference>
<evidence type="ECO:0000256" key="10">
    <source>
        <dbReference type="RuleBase" id="RU363063"/>
    </source>
</evidence>
<comment type="subcellular location">
    <subcellularLocation>
        <location evidence="1 10">Golgi apparatus membrane</location>
        <topology evidence="1 10">Single-pass type II membrane protein</topology>
    </subcellularLocation>
</comment>
<dbReference type="Pfam" id="PF01762">
    <property type="entry name" value="Galactosyl_T"/>
    <property type="match status" value="1"/>
</dbReference>
<evidence type="ECO:0000256" key="1">
    <source>
        <dbReference type="ARBA" id="ARBA00004323"/>
    </source>
</evidence>
<dbReference type="Proteomes" id="UP000694888">
    <property type="component" value="Unplaced"/>
</dbReference>
<evidence type="ECO:0000256" key="5">
    <source>
        <dbReference type="ARBA" id="ARBA00022692"/>
    </source>
</evidence>
<gene>
    <name evidence="12" type="primary">LOC101861059</name>
</gene>
<evidence type="ECO:0000256" key="9">
    <source>
        <dbReference type="ARBA" id="ARBA00023136"/>
    </source>
</evidence>
<dbReference type="PANTHER" id="PTHR11214:SF334">
    <property type="entry name" value="HEXOSYLTRANSFERASE"/>
    <property type="match status" value="1"/>
</dbReference>
<organism evidence="11 12">
    <name type="scientific">Aplysia californica</name>
    <name type="common">California sea hare</name>
    <dbReference type="NCBI Taxonomy" id="6500"/>
    <lineage>
        <taxon>Eukaryota</taxon>
        <taxon>Metazoa</taxon>
        <taxon>Spiralia</taxon>
        <taxon>Lophotrochozoa</taxon>
        <taxon>Mollusca</taxon>
        <taxon>Gastropoda</taxon>
        <taxon>Heterobranchia</taxon>
        <taxon>Euthyneura</taxon>
        <taxon>Tectipleura</taxon>
        <taxon>Aplysiida</taxon>
        <taxon>Aplysioidea</taxon>
        <taxon>Aplysiidae</taxon>
        <taxon>Aplysia</taxon>
    </lineage>
</organism>
<dbReference type="InterPro" id="IPR002659">
    <property type="entry name" value="Glyco_trans_31"/>
</dbReference>
<keyword evidence="8 10" id="KW-0333">Golgi apparatus</keyword>
<keyword evidence="11" id="KW-1185">Reference proteome</keyword>
<evidence type="ECO:0000313" key="11">
    <source>
        <dbReference type="Proteomes" id="UP000694888"/>
    </source>
</evidence>
<evidence type="ECO:0000313" key="12">
    <source>
        <dbReference type="RefSeq" id="XP_005103715.2"/>
    </source>
</evidence>
<proteinExistence type="inferred from homology"/>
<feature type="transmembrane region" description="Helical" evidence="10">
    <location>
        <begin position="6"/>
        <end position="27"/>
    </location>
</feature>
<keyword evidence="5 10" id="KW-0812">Transmembrane</keyword>
<dbReference type="RefSeq" id="XP_005103715.2">
    <property type="nucleotide sequence ID" value="XM_005103658.3"/>
</dbReference>
<keyword evidence="9 10" id="KW-0472">Membrane</keyword>
<comment type="similarity">
    <text evidence="2 10">Belongs to the glycosyltransferase 31 family.</text>
</comment>